<organism evidence="3 4">
    <name type="scientific">Streptomyces boncukensis</name>
    <dbReference type="NCBI Taxonomy" id="2711219"/>
    <lineage>
        <taxon>Bacteria</taxon>
        <taxon>Bacillati</taxon>
        <taxon>Actinomycetota</taxon>
        <taxon>Actinomycetes</taxon>
        <taxon>Kitasatosporales</taxon>
        <taxon>Streptomycetaceae</taxon>
        <taxon>Streptomyces</taxon>
    </lineage>
</organism>
<dbReference type="EMBL" id="JAAKZZ010000324">
    <property type="protein sequence ID" value="NGO71597.1"/>
    <property type="molecule type" value="Genomic_DNA"/>
</dbReference>
<feature type="compositionally biased region" description="Low complexity" evidence="1">
    <location>
        <begin position="245"/>
        <end position="259"/>
    </location>
</feature>
<dbReference type="Pfam" id="PF04314">
    <property type="entry name" value="PCuAC"/>
    <property type="match status" value="1"/>
</dbReference>
<evidence type="ECO:0000313" key="4">
    <source>
        <dbReference type="Proteomes" id="UP000477722"/>
    </source>
</evidence>
<keyword evidence="2" id="KW-0732">Signal</keyword>
<keyword evidence="4" id="KW-1185">Reference proteome</keyword>
<evidence type="ECO:0000313" key="3">
    <source>
        <dbReference type="EMBL" id="NGO71597.1"/>
    </source>
</evidence>
<evidence type="ECO:0000256" key="1">
    <source>
        <dbReference type="SAM" id="MobiDB-lite"/>
    </source>
</evidence>
<protein>
    <submittedName>
        <fullName evidence="3">DUF461 domain-containing protein</fullName>
    </submittedName>
</protein>
<comment type="caution">
    <text evidence="3">The sequence shown here is derived from an EMBL/GenBank/DDBJ whole genome shotgun (WGS) entry which is preliminary data.</text>
</comment>
<gene>
    <name evidence="3" type="ORF">G5C65_25250</name>
</gene>
<feature type="compositionally biased region" description="Gly residues" evidence="1">
    <location>
        <begin position="224"/>
        <end position="244"/>
    </location>
</feature>
<dbReference type="RefSeq" id="WP_165301229.1">
    <property type="nucleotide sequence ID" value="NZ_JAAKZZ010000324.1"/>
</dbReference>
<proteinExistence type="predicted"/>
<feature type="compositionally biased region" description="Low complexity" evidence="1">
    <location>
        <begin position="206"/>
        <end position="223"/>
    </location>
</feature>
<dbReference type="Proteomes" id="UP000477722">
    <property type="component" value="Unassembled WGS sequence"/>
</dbReference>
<accession>A0A6G4X419</accession>
<sequence length="259" mass="25211">MSSSLRRGTFAATALALAVATLTACGAGNDAQTLDIKPDNAATKVGAIKAQNVNVVTDAEGEEGSGAATVTGRLFNDGKKDQTLRSVTVGSGTRAKLTPAPGEKALTVPAGGSLALGGKGNAAALLTDAEAAGVRNGNAQPVTFDLSRTGEVKLRATVVPARHGHDDVGPSVQPEPRRSAPERDQDAKSGEQDDAKSGEQNGEQNGDSAEGASSPSDSASSGDGEQGGAEGARGDGGAAQGAGGADASASSGAGAPASH</sequence>
<feature type="compositionally biased region" description="Basic and acidic residues" evidence="1">
    <location>
        <begin position="175"/>
        <end position="197"/>
    </location>
</feature>
<dbReference type="AlphaFoldDB" id="A0A6G4X419"/>
<dbReference type="PROSITE" id="PS51257">
    <property type="entry name" value="PROKAR_LIPOPROTEIN"/>
    <property type="match status" value="1"/>
</dbReference>
<reference evidence="3 4" key="1">
    <citation type="submission" date="2020-02" db="EMBL/GenBank/DDBJ databases">
        <title>Whole-genome analyses of novel actinobacteria.</title>
        <authorList>
            <person name="Sahin N."/>
            <person name="Tatar D."/>
        </authorList>
    </citation>
    <scope>NUCLEOTIDE SEQUENCE [LARGE SCALE GENOMIC DNA]</scope>
    <source>
        <strain evidence="3 4">SB3404</strain>
    </source>
</reference>
<feature type="region of interest" description="Disordered" evidence="1">
    <location>
        <begin position="158"/>
        <end position="259"/>
    </location>
</feature>
<name>A0A6G4X419_9ACTN</name>
<feature type="signal peptide" evidence="2">
    <location>
        <begin position="1"/>
        <end position="26"/>
    </location>
</feature>
<evidence type="ECO:0000256" key="2">
    <source>
        <dbReference type="SAM" id="SignalP"/>
    </source>
</evidence>
<feature type="chain" id="PRO_5026069611" evidence="2">
    <location>
        <begin position="27"/>
        <end position="259"/>
    </location>
</feature>
<dbReference type="InterPro" id="IPR007410">
    <property type="entry name" value="LpqE-like"/>
</dbReference>